<reference evidence="2 3" key="1">
    <citation type="journal article" date="2012" name="J. Bacteriol.">
        <title>Complete genome sequence of a thermophilic methanogen, Methanocella conradii HZ254, isolated from Chinese rice field soil.</title>
        <authorList>
            <person name="Lu Z."/>
            <person name="Lu Y."/>
        </authorList>
    </citation>
    <scope>NUCLEOTIDE SEQUENCE [LARGE SCALE GENOMIC DNA]</scope>
    <source>
        <strain evidence="3">DSM 24694 / JCM 17849 / CGMCC 1.5162 / HZ254</strain>
    </source>
</reference>
<keyword evidence="2" id="KW-0413">Isomerase</keyword>
<dbReference type="GeneID" id="11971579"/>
<dbReference type="eggNOG" id="arCOG01369">
    <property type="taxonomic scope" value="Archaea"/>
</dbReference>
<sequence>MNPLIGKRVIITGGAGFIGSSITEELCNENEVIVIDDLSTGRIENIQHLIKSEKIKFIKDTITNIALLKRIFKDADYVFHQAAIPSVPRSISDPILSNEAGITGTLCVLVAAHDCGVKKVIYASSSSVYGDTPTLPKRENMASNPLSPYALTKLAGEQYCRIFNEIYGLSTISLRYFNVYGPRQDPGSEYAAVIPGFIAKTIKGEPITIYGDGEQTRDFTYIKDVVQANIRAAESSATGYYNIAGGKRTSINELADTICRIVGRKVEIRYAPPRPGDIKHSLADITKAKEAFGYEPKYDLWKGLEETVGSFKSTMGDYNDELFR</sequence>
<dbReference type="SUPFAM" id="SSF51735">
    <property type="entry name" value="NAD(P)-binding Rossmann-fold domains"/>
    <property type="match status" value="1"/>
</dbReference>
<dbReference type="EC" id="5.1.3.2" evidence="2"/>
<proteinExistence type="predicted"/>
<dbReference type="GO" id="GO:0003978">
    <property type="term" value="F:UDP-glucose 4-epimerase activity"/>
    <property type="evidence" value="ECO:0007669"/>
    <property type="project" value="UniProtKB-EC"/>
</dbReference>
<protein>
    <submittedName>
        <fullName evidence="2">UDP-glucose 4-epimerase</fullName>
        <ecNumber evidence="2">5.1.3.2</ecNumber>
    </submittedName>
</protein>
<dbReference type="InterPro" id="IPR050177">
    <property type="entry name" value="Lipid_A_modif_metabolic_enz"/>
</dbReference>
<dbReference type="PRINTS" id="PR01713">
    <property type="entry name" value="NUCEPIMERASE"/>
</dbReference>
<dbReference type="RefSeq" id="WP_014406033.1">
    <property type="nucleotide sequence ID" value="NC_017034.1"/>
</dbReference>
<dbReference type="AlphaFoldDB" id="H8I4M3"/>
<dbReference type="Pfam" id="PF01370">
    <property type="entry name" value="Epimerase"/>
    <property type="match status" value="1"/>
</dbReference>
<dbReference type="CDD" id="cd05256">
    <property type="entry name" value="UDP_AE_SDR_e"/>
    <property type="match status" value="1"/>
</dbReference>
<dbReference type="Gene3D" id="3.90.25.10">
    <property type="entry name" value="UDP-galactose 4-epimerase, domain 1"/>
    <property type="match status" value="1"/>
</dbReference>
<dbReference type="PANTHER" id="PTHR43245:SF13">
    <property type="entry name" value="UDP-D-APIOSE_UDP-D-XYLOSE SYNTHASE 2"/>
    <property type="match status" value="1"/>
</dbReference>
<dbReference type="InterPro" id="IPR001509">
    <property type="entry name" value="Epimerase_deHydtase"/>
</dbReference>
<feature type="domain" description="NAD-dependent epimerase/dehydratase" evidence="1">
    <location>
        <begin position="9"/>
        <end position="244"/>
    </location>
</feature>
<name>H8I4M3_METCZ</name>
<dbReference type="HOGENOM" id="CLU_007383_1_7_2"/>
<dbReference type="PANTHER" id="PTHR43245">
    <property type="entry name" value="BIFUNCTIONAL POLYMYXIN RESISTANCE PROTEIN ARNA"/>
    <property type="match status" value="1"/>
</dbReference>
<dbReference type="STRING" id="1041930.Mtc_1450"/>
<accession>H8I4M3</accession>
<organism evidence="2 3">
    <name type="scientific">Methanocella conradii (strain DSM 24694 / JCM 17849 / CGMCC 1.5162 / HZ254)</name>
    <dbReference type="NCBI Taxonomy" id="1041930"/>
    <lineage>
        <taxon>Archaea</taxon>
        <taxon>Methanobacteriati</taxon>
        <taxon>Methanobacteriota</taxon>
        <taxon>Stenosarchaea group</taxon>
        <taxon>Methanomicrobia</taxon>
        <taxon>Methanocellales</taxon>
        <taxon>Methanocellaceae</taxon>
        <taxon>Methanocella</taxon>
    </lineage>
</organism>
<dbReference type="InterPro" id="IPR036291">
    <property type="entry name" value="NAD(P)-bd_dom_sf"/>
</dbReference>
<evidence type="ECO:0000313" key="3">
    <source>
        <dbReference type="Proteomes" id="UP000005233"/>
    </source>
</evidence>
<evidence type="ECO:0000259" key="1">
    <source>
        <dbReference type="Pfam" id="PF01370"/>
    </source>
</evidence>
<dbReference type="Proteomes" id="UP000005233">
    <property type="component" value="Chromosome"/>
</dbReference>
<evidence type="ECO:0000313" key="2">
    <source>
        <dbReference type="EMBL" id="AFD00202.1"/>
    </source>
</evidence>
<keyword evidence="3" id="KW-1185">Reference proteome</keyword>
<dbReference type="EMBL" id="CP003243">
    <property type="protein sequence ID" value="AFD00202.1"/>
    <property type="molecule type" value="Genomic_DNA"/>
</dbReference>
<dbReference type="KEGG" id="mez:Mtc_1450"/>
<gene>
    <name evidence="2" type="primary">galE-4</name>
    <name evidence="2" type="ordered locus">Mtc_1450</name>
</gene>
<dbReference type="Gene3D" id="3.40.50.720">
    <property type="entry name" value="NAD(P)-binding Rossmann-like Domain"/>
    <property type="match status" value="1"/>
</dbReference>